<feature type="transmembrane region" description="Helical" evidence="2">
    <location>
        <begin position="12"/>
        <end position="32"/>
    </location>
</feature>
<reference evidence="3 4" key="1">
    <citation type="submission" date="2019-02" db="EMBL/GenBank/DDBJ databases">
        <title>Genomic data mining of an Antarctic deep-sea actinobacterium, Janibacterlimosus P3-3-X1.</title>
        <authorList>
            <person name="Liao L."/>
            <person name="Chen B."/>
        </authorList>
    </citation>
    <scope>NUCLEOTIDE SEQUENCE [LARGE SCALE GENOMIC DNA]</scope>
    <source>
        <strain evidence="3 4">P3-3-X1</strain>
    </source>
</reference>
<keyword evidence="2" id="KW-0472">Membrane</keyword>
<dbReference type="OrthoDB" id="4848351at2"/>
<feature type="compositionally biased region" description="Low complexity" evidence="1">
    <location>
        <begin position="216"/>
        <end position="229"/>
    </location>
</feature>
<evidence type="ECO:0000256" key="2">
    <source>
        <dbReference type="SAM" id="Phobius"/>
    </source>
</evidence>
<evidence type="ECO:0000256" key="1">
    <source>
        <dbReference type="SAM" id="MobiDB-lite"/>
    </source>
</evidence>
<organism evidence="3 4">
    <name type="scientific">Janibacter limosus</name>
    <dbReference type="NCBI Taxonomy" id="53458"/>
    <lineage>
        <taxon>Bacteria</taxon>
        <taxon>Bacillati</taxon>
        <taxon>Actinomycetota</taxon>
        <taxon>Actinomycetes</taxon>
        <taxon>Micrococcales</taxon>
        <taxon>Intrasporangiaceae</taxon>
        <taxon>Janibacter</taxon>
    </lineage>
</organism>
<feature type="region of interest" description="Disordered" evidence="1">
    <location>
        <begin position="206"/>
        <end position="239"/>
    </location>
</feature>
<accession>A0A4P6MNQ3</accession>
<keyword evidence="4" id="KW-1185">Reference proteome</keyword>
<dbReference type="RefSeq" id="WP_130628336.1">
    <property type="nucleotide sequence ID" value="NZ_CP036164.1"/>
</dbReference>
<evidence type="ECO:0000313" key="4">
    <source>
        <dbReference type="Proteomes" id="UP000290408"/>
    </source>
</evidence>
<name>A0A4P6MNQ3_9MICO</name>
<evidence type="ECO:0000313" key="3">
    <source>
        <dbReference type="EMBL" id="QBF45091.1"/>
    </source>
</evidence>
<protein>
    <submittedName>
        <fullName evidence="3">Uncharacterized protein</fullName>
    </submittedName>
</protein>
<keyword evidence="2" id="KW-0812">Transmembrane</keyword>
<dbReference type="KEGG" id="jli:EXU32_01700"/>
<dbReference type="EMBL" id="CP036164">
    <property type="protein sequence ID" value="QBF45091.1"/>
    <property type="molecule type" value="Genomic_DNA"/>
</dbReference>
<feature type="transmembrane region" description="Helical" evidence="2">
    <location>
        <begin position="246"/>
        <end position="272"/>
    </location>
</feature>
<sequence length="628" mass="63883">MHQDQSDERTVVVIGEGPLAAAAASMLAAAAIRREGYSLLSRGPEQPTAGPGVTVAHRLARGARSLVIATASHPLHWAAVVDRADQVVVAAITADVDSAAAKLRALHGWGGPGAALAAGAVVVLSRADAGHPAPSEVTARFVGLARATLVVPHDPTPLADPLQQAALPQASRLAWDGVMQVVGEDEVPEDEMDTQPRIDVRDLFAGGPAGGGPAAGPGTAPAGTWAGPPSTWGAPAPTSSPRRGRWALLAAAVAVVVALGVTPFVLAGGVPWGDDSTTSTPGLSPVGPVHGWTSQTAWTSPPIASGDQAPTVLFAEGTAITTTGDPASPDITALRGSDGTEIWSSPVGAALTGPPQLITWKDEPAVIAATANDLLLWTDLDATGGAPTPQTWSFTEADLVLVAGSPVPLLANEDTLTALVLHDGDLRKRTLPSSGRPVAADEEGRVLSVGSAGHWWSSGDGGDVTTGTLLTPPAYGSLPGTVLGVGGTTLVVNWTRSNQTTHLVGYDVSDQMSVAWKMTVPGRVAQEDFSISPDGSWATAGTEAIDLASGKKSQLGQDWSTIRILDDRAWSRSSLATRKGASTEPLPTPVVDPDGVPVAVTGKGLGLIVASESGAPARIYALRPDPDA</sequence>
<gene>
    <name evidence="3" type="ORF">EXU32_01700</name>
</gene>
<proteinExistence type="predicted"/>
<dbReference type="Proteomes" id="UP000290408">
    <property type="component" value="Chromosome"/>
</dbReference>
<dbReference type="AlphaFoldDB" id="A0A4P6MNQ3"/>
<keyword evidence="2" id="KW-1133">Transmembrane helix</keyword>